<protein>
    <recommendedName>
        <fullName evidence="6">Paf1-domain-containing protein</fullName>
    </recommendedName>
</protein>
<dbReference type="PANTHER" id="PTHR23188">
    <property type="entry name" value="RNA POLYMERASE II-ASSOCIATED FACTOR 1 HOMOLOG"/>
    <property type="match status" value="1"/>
</dbReference>
<comment type="caution">
    <text evidence="4">The sequence shown here is derived from an EMBL/GenBank/DDBJ whole genome shotgun (WGS) entry which is preliminary data.</text>
</comment>
<dbReference type="PANTHER" id="PTHR23188:SF12">
    <property type="entry name" value="RNA POLYMERASE II-ASSOCIATED FACTOR 1 HOMOLOG"/>
    <property type="match status" value="1"/>
</dbReference>
<dbReference type="GO" id="GO:0003682">
    <property type="term" value="F:chromatin binding"/>
    <property type="evidence" value="ECO:0007669"/>
    <property type="project" value="TreeGrafter"/>
</dbReference>
<dbReference type="EMBL" id="NAJL01000030">
    <property type="protein sequence ID" value="TKA26105.1"/>
    <property type="molecule type" value="Genomic_DNA"/>
</dbReference>
<evidence type="ECO:0000256" key="3">
    <source>
        <dbReference type="ARBA" id="ARBA00023242"/>
    </source>
</evidence>
<dbReference type="OrthoDB" id="10260285at2759"/>
<evidence type="ECO:0008006" key="6">
    <source>
        <dbReference type="Google" id="ProtNLM"/>
    </source>
</evidence>
<evidence type="ECO:0000313" key="4">
    <source>
        <dbReference type="EMBL" id="TKA26105.1"/>
    </source>
</evidence>
<dbReference type="Pfam" id="PF03985">
    <property type="entry name" value="Paf1"/>
    <property type="match status" value="1"/>
</dbReference>
<dbReference type="InterPro" id="IPR007133">
    <property type="entry name" value="RNA_pol_II-assoc_Paf1"/>
</dbReference>
<dbReference type="GO" id="GO:0006368">
    <property type="term" value="P:transcription elongation by RNA polymerase II"/>
    <property type="evidence" value="ECO:0007669"/>
    <property type="project" value="InterPro"/>
</dbReference>
<comment type="similarity">
    <text evidence="2">Belongs to the PAF1 family.</text>
</comment>
<proteinExistence type="inferred from homology"/>
<keyword evidence="3" id="KW-0539">Nucleus</keyword>
<evidence type="ECO:0000256" key="2">
    <source>
        <dbReference type="ARBA" id="ARBA00007560"/>
    </source>
</evidence>
<accession>A0A4U0TW77</accession>
<sequence>MSSQRPERVVHQDYIARIRYSNALPPPPQPPKLLNIPGTGLAGAQYTSAGYASKLAREQPLNIEADAELGMPIDLVGIPGVFDGNERAISAVSNKTQVLDPADKQLLKPLSALGKASLAGSTVSFLRRTEYTSSQAPQHFANATSNDLHRLRNDPKRQKIQPTVDKDDPVNILRNIAKGFDVAYPHDAFRGEDSTVNIRGAAPTDAEIKAWSQPKHPSKPDLQLLDSYPLLPDLDALPTNGAYMIMKFISNPLGASETYDHRLDAGILRPLDDPVKMAEHHRKMAEWDSSTLRPQPIQEPDYDLYVPSHSTSLRGIKRKFDVNDPDNEDPELYTEVSEAGSGMFKYDRIRTYETYNQTGNPDSFYNDSVALALHDPEADVGVIPGARKRLSKAAYFYPIVQRTGLRPKRKGTRFAPSQVDEERIDELNVTVGDLAEDFMAIQQQKKADLDPSLQLEAAPAVEAAS</sequence>
<name>A0A4U0TW77_9PEZI</name>
<evidence type="ECO:0000313" key="5">
    <source>
        <dbReference type="Proteomes" id="UP000308549"/>
    </source>
</evidence>
<evidence type="ECO:0000256" key="1">
    <source>
        <dbReference type="ARBA" id="ARBA00004123"/>
    </source>
</evidence>
<dbReference type="Proteomes" id="UP000308549">
    <property type="component" value="Unassembled WGS sequence"/>
</dbReference>
<dbReference type="GO" id="GO:0016593">
    <property type="term" value="C:Cdc73/Paf1 complex"/>
    <property type="evidence" value="ECO:0007669"/>
    <property type="project" value="InterPro"/>
</dbReference>
<keyword evidence="5" id="KW-1185">Reference proteome</keyword>
<organism evidence="4 5">
    <name type="scientific">Salinomyces thailandicus</name>
    <dbReference type="NCBI Taxonomy" id="706561"/>
    <lineage>
        <taxon>Eukaryota</taxon>
        <taxon>Fungi</taxon>
        <taxon>Dikarya</taxon>
        <taxon>Ascomycota</taxon>
        <taxon>Pezizomycotina</taxon>
        <taxon>Dothideomycetes</taxon>
        <taxon>Dothideomycetidae</taxon>
        <taxon>Mycosphaerellales</taxon>
        <taxon>Teratosphaeriaceae</taxon>
        <taxon>Salinomyces</taxon>
    </lineage>
</organism>
<dbReference type="GO" id="GO:0000993">
    <property type="term" value="F:RNA polymerase II complex binding"/>
    <property type="evidence" value="ECO:0007669"/>
    <property type="project" value="TreeGrafter"/>
</dbReference>
<comment type="subcellular location">
    <subcellularLocation>
        <location evidence="1">Nucleus</location>
    </subcellularLocation>
</comment>
<dbReference type="AlphaFoldDB" id="A0A4U0TW77"/>
<reference evidence="4 5" key="1">
    <citation type="submission" date="2017-03" db="EMBL/GenBank/DDBJ databases">
        <title>Genomes of endolithic fungi from Antarctica.</title>
        <authorList>
            <person name="Coleine C."/>
            <person name="Masonjones S."/>
            <person name="Stajich J.E."/>
        </authorList>
    </citation>
    <scope>NUCLEOTIDE SEQUENCE [LARGE SCALE GENOMIC DNA]</scope>
    <source>
        <strain evidence="4 5">CCFEE 6315</strain>
    </source>
</reference>
<gene>
    <name evidence="4" type="ORF">B0A50_04601</name>
</gene>